<keyword evidence="5" id="KW-1185">Reference proteome</keyword>
<comment type="caution">
    <text evidence="1">The sequence shown here is derived from an EMBL/GenBank/DDBJ whole genome shotgun (WGS) entry which is preliminary data.</text>
</comment>
<name>A0A8X6MN80_NEPPI</name>
<evidence type="ECO:0000313" key="1">
    <source>
        <dbReference type="EMBL" id="GFS69070.1"/>
    </source>
</evidence>
<dbReference type="EMBL" id="BMAW01019837">
    <property type="protein sequence ID" value="GFT65413.1"/>
    <property type="molecule type" value="Genomic_DNA"/>
</dbReference>
<dbReference type="AlphaFoldDB" id="A0A8X6MN80"/>
<organism evidence="1 5">
    <name type="scientific">Nephila pilipes</name>
    <name type="common">Giant wood spider</name>
    <name type="synonym">Nephila maculata</name>
    <dbReference type="NCBI Taxonomy" id="299642"/>
    <lineage>
        <taxon>Eukaryota</taxon>
        <taxon>Metazoa</taxon>
        <taxon>Ecdysozoa</taxon>
        <taxon>Arthropoda</taxon>
        <taxon>Chelicerata</taxon>
        <taxon>Arachnida</taxon>
        <taxon>Araneae</taxon>
        <taxon>Araneomorphae</taxon>
        <taxon>Entelegynae</taxon>
        <taxon>Araneoidea</taxon>
        <taxon>Nephilidae</taxon>
        <taxon>Nephila</taxon>
    </lineage>
</organism>
<evidence type="ECO:0000313" key="3">
    <source>
        <dbReference type="EMBL" id="GFT56309.1"/>
    </source>
</evidence>
<dbReference type="EMBL" id="BMAW01066770">
    <property type="protein sequence ID" value="GFT56309.1"/>
    <property type="molecule type" value="Genomic_DNA"/>
</dbReference>
<gene>
    <name evidence="4" type="ORF">NPIL_100871</name>
    <name evidence="2" type="ORF">NPIL_368331</name>
    <name evidence="1" type="ORF">NPIL_566171</name>
    <name evidence="3" type="ORF">NPIL_67791</name>
</gene>
<dbReference type="Proteomes" id="UP000887013">
    <property type="component" value="Unassembled WGS sequence"/>
</dbReference>
<evidence type="ECO:0000313" key="2">
    <source>
        <dbReference type="EMBL" id="GFT15576.1"/>
    </source>
</evidence>
<accession>A0A8X6MN80</accession>
<evidence type="ECO:0000313" key="5">
    <source>
        <dbReference type="Proteomes" id="UP000887013"/>
    </source>
</evidence>
<dbReference type="EMBL" id="BMAW01095180">
    <property type="protein sequence ID" value="GFS69070.1"/>
    <property type="molecule type" value="Genomic_DNA"/>
</dbReference>
<proteinExistence type="predicted"/>
<sequence>MPHITFEKIPSKSPLTCPTQDFESVLSEMRRDVLLPTMSSSSFEQGPNILMSFDDIPEFALRKIKSKSIEAFKEN</sequence>
<dbReference type="EMBL" id="BMAW01058306">
    <property type="protein sequence ID" value="GFT15576.1"/>
    <property type="molecule type" value="Genomic_DNA"/>
</dbReference>
<evidence type="ECO:0000313" key="4">
    <source>
        <dbReference type="EMBL" id="GFT65413.1"/>
    </source>
</evidence>
<reference evidence="1" key="1">
    <citation type="submission" date="2020-08" db="EMBL/GenBank/DDBJ databases">
        <title>Multicomponent nature underlies the extraordinary mechanical properties of spider dragline silk.</title>
        <authorList>
            <person name="Kono N."/>
            <person name="Nakamura H."/>
            <person name="Mori M."/>
            <person name="Yoshida Y."/>
            <person name="Ohtoshi R."/>
            <person name="Malay A.D."/>
            <person name="Moran D.A.P."/>
            <person name="Tomita M."/>
            <person name="Numata K."/>
            <person name="Arakawa K."/>
        </authorList>
    </citation>
    <scope>NUCLEOTIDE SEQUENCE</scope>
</reference>
<protein>
    <submittedName>
        <fullName evidence="1">Uncharacterized protein</fullName>
    </submittedName>
</protein>